<evidence type="ECO:0000259" key="2">
    <source>
        <dbReference type="Pfam" id="PF17936"/>
    </source>
</evidence>
<dbReference type="Gene3D" id="2.60.40.10">
    <property type="entry name" value="Immunoglobulins"/>
    <property type="match status" value="3"/>
</dbReference>
<accession>A0AAW8JNG1</accession>
<feature type="non-terminal residue" evidence="4">
    <location>
        <position position="356"/>
    </location>
</feature>
<dbReference type="NCBIfam" id="NF033677">
    <property type="entry name" value="biofilm_BapA_N"/>
    <property type="match status" value="1"/>
</dbReference>
<feature type="domain" description="Bacterial Ig" evidence="2">
    <location>
        <begin position="237"/>
        <end position="313"/>
    </location>
</feature>
<dbReference type="InterPro" id="IPR013783">
    <property type="entry name" value="Ig-like_fold"/>
</dbReference>
<feature type="region of interest" description="Disordered" evidence="1">
    <location>
        <begin position="234"/>
        <end position="261"/>
    </location>
</feature>
<dbReference type="InterPro" id="IPR041498">
    <property type="entry name" value="Big_6"/>
</dbReference>
<evidence type="ECO:0000259" key="3">
    <source>
        <dbReference type="Pfam" id="PF22783"/>
    </source>
</evidence>
<organism evidence="4 5">
    <name type="scientific">Acinetobacter gerneri</name>
    <dbReference type="NCBI Taxonomy" id="202952"/>
    <lineage>
        <taxon>Bacteria</taxon>
        <taxon>Pseudomonadati</taxon>
        <taxon>Pseudomonadota</taxon>
        <taxon>Gammaproteobacteria</taxon>
        <taxon>Moraxellales</taxon>
        <taxon>Moraxellaceae</taxon>
        <taxon>Acinetobacter</taxon>
    </lineage>
</organism>
<proteinExistence type="predicted"/>
<evidence type="ECO:0000313" key="5">
    <source>
        <dbReference type="Proteomes" id="UP001243195"/>
    </source>
</evidence>
<dbReference type="AlphaFoldDB" id="A0AAW8JNG1"/>
<dbReference type="Proteomes" id="UP001243195">
    <property type="component" value="Unassembled WGS sequence"/>
</dbReference>
<feature type="domain" description="Bacterial Ig" evidence="2">
    <location>
        <begin position="163"/>
        <end position="230"/>
    </location>
</feature>
<feature type="domain" description="Biofilm-associated protein BapA-like prefix-like" evidence="3">
    <location>
        <begin position="1"/>
        <end position="122"/>
    </location>
</feature>
<gene>
    <name evidence="4" type="ORF">RFH51_20750</name>
</gene>
<feature type="region of interest" description="Disordered" evidence="1">
    <location>
        <begin position="141"/>
        <end position="178"/>
    </location>
</feature>
<feature type="region of interest" description="Disordered" evidence="1">
    <location>
        <begin position="317"/>
        <end position="356"/>
    </location>
</feature>
<dbReference type="InterPro" id="IPR048051">
    <property type="entry name" value="BapA-like_prefix-like"/>
</dbReference>
<name>A0AAW8JNG1_9GAMM</name>
<dbReference type="Pfam" id="PF17936">
    <property type="entry name" value="Big_6"/>
    <property type="match status" value="2"/>
</dbReference>
<reference evidence="4" key="1">
    <citation type="submission" date="2023-08" db="EMBL/GenBank/DDBJ databases">
        <title>Emergence of clinically-relevant ST2 carbapenem-resistant Acinetobacter baumannii strains in hospital sewages in Zhejiang, East of China.</title>
        <authorList>
            <person name="Kaichao C."/>
            <person name="Zhang R."/>
        </authorList>
    </citation>
    <scope>NUCLEOTIDE SEQUENCE</scope>
    <source>
        <strain evidence="4">M-SY-60</strain>
    </source>
</reference>
<evidence type="ECO:0000256" key="1">
    <source>
        <dbReference type="SAM" id="MobiDB-lite"/>
    </source>
</evidence>
<dbReference type="RefSeq" id="WP_308957539.1">
    <property type="nucleotide sequence ID" value="NZ_JAVICY010000074.1"/>
</dbReference>
<dbReference type="NCBIfam" id="NF033510">
    <property type="entry name" value="Ca_tandemer"/>
    <property type="match status" value="2"/>
</dbReference>
<evidence type="ECO:0000313" key="4">
    <source>
        <dbReference type="EMBL" id="MDQ9073853.1"/>
    </source>
</evidence>
<dbReference type="EMBL" id="JAVIDA010000072">
    <property type="protein sequence ID" value="MDQ9073853.1"/>
    <property type="molecule type" value="Genomic_DNA"/>
</dbReference>
<protein>
    <submittedName>
        <fullName evidence="4">Ig-like domain-containing protein</fullName>
    </submittedName>
</protein>
<feature type="region of interest" description="Disordered" evidence="1">
    <location>
        <begin position="192"/>
        <end position="213"/>
    </location>
</feature>
<comment type="caution">
    <text evidence="4">The sequence shown here is derived from an EMBL/GenBank/DDBJ whole genome shotgun (WGS) entry which is preliminary data.</text>
</comment>
<sequence>MSKISIISKQSHQTINQTDANEVSLTESSLVVLKINPNDVAKITRSGNAAVITLKNGETIVVDHFFNDNNTADNTLVFEDDQGKVAWAEFSDANGAVTDTIKYHYVDSVDALLSSDHEGLAALILPWAAGAAVIGGIAAAADSGGSSSNPGDKTPPPIPTVTENNSHGIGGTGEPGSKVIITDKDGNTVTTIVDPSGHWHIGPENPLEEGEKGTIEATDPAGNGSGKGEVIGGDQTAPIKPVIDPVNGKDPITGTAEPDSTVTVTYPDGKTATVHVDSTGHWEVPNPGLKDGDEIKANATDPAGNKGDDATAIVDGIPPSKPIVTENNDNGIGGTGEPGSKVIITDKDGNTVTTTV</sequence>
<dbReference type="Pfam" id="PF22783">
    <property type="entry name" value="BapA_N"/>
    <property type="match status" value="1"/>
</dbReference>